<dbReference type="InterPro" id="IPR003675">
    <property type="entry name" value="Rce1/LyrA-like_dom"/>
</dbReference>
<feature type="transmembrane region" description="Helical" evidence="1">
    <location>
        <begin position="192"/>
        <end position="214"/>
    </location>
</feature>
<dbReference type="AlphaFoldDB" id="A0A2X2YCI5"/>
<name>A0A2X2YCI5_CLOPF</name>
<gene>
    <name evidence="3" type="ORF">NCTC10719_03529</name>
</gene>
<feature type="transmembrane region" description="Helical" evidence="1">
    <location>
        <begin position="165"/>
        <end position="186"/>
    </location>
</feature>
<evidence type="ECO:0000313" key="3">
    <source>
        <dbReference type="EMBL" id="SQB61834.1"/>
    </source>
</evidence>
<accession>A0A2X2YCI5</accession>
<dbReference type="GO" id="GO:0006508">
    <property type="term" value="P:proteolysis"/>
    <property type="evidence" value="ECO:0007669"/>
    <property type="project" value="UniProtKB-KW"/>
</dbReference>
<protein>
    <submittedName>
        <fullName evidence="3">CAAX amino terminal protease</fullName>
    </submittedName>
</protein>
<dbReference type="GO" id="GO:0004175">
    <property type="term" value="F:endopeptidase activity"/>
    <property type="evidence" value="ECO:0007669"/>
    <property type="project" value="UniProtKB-ARBA"/>
</dbReference>
<keyword evidence="1" id="KW-0472">Membrane</keyword>
<keyword evidence="1" id="KW-1133">Transmembrane helix</keyword>
<evidence type="ECO:0000256" key="1">
    <source>
        <dbReference type="SAM" id="Phobius"/>
    </source>
</evidence>
<feature type="transmembrane region" description="Helical" evidence="1">
    <location>
        <begin position="50"/>
        <end position="70"/>
    </location>
</feature>
<keyword evidence="3" id="KW-0378">Hydrolase</keyword>
<evidence type="ECO:0000259" key="2">
    <source>
        <dbReference type="Pfam" id="PF02517"/>
    </source>
</evidence>
<dbReference type="GO" id="GO:0080120">
    <property type="term" value="P:CAAX-box protein maturation"/>
    <property type="evidence" value="ECO:0007669"/>
    <property type="project" value="UniProtKB-ARBA"/>
</dbReference>
<dbReference type="EMBL" id="UAWG01000025">
    <property type="protein sequence ID" value="SQB61834.1"/>
    <property type="molecule type" value="Genomic_DNA"/>
</dbReference>
<dbReference type="Proteomes" id="UP000249986">
    <property type="component" value="Unassembled WGS sequence"/>
</dbReference>
<feature type="domain" description="CAAX prenyl protease 2/Lysostaphin resistance protein A-like" evidence="2">
    <location>
        <begin position="131"/>
        <end position="216"/>
    </location>
</feature>
<evidence type="ECO:0000313" key="4">
    <source>
        <dbReference type="Proteomes" id="UP000249986"/>
    </source>
</evidence>
<feature type="transmembrane region" description="Helical" evidence="1">
    <location>
        <begin position="129"/>
        <end position="145"/>
    </location>
</feature>
<feature type="transmembrane region" description="Helical" evidence="1">
    <location>
        <begin position="300"/>
        <end position="319"/>
    </location>
</feature>
<dbReference type="Pfam" id="PF02517">
    <property type="entry name" value="Rce1-like"/>
    <property type="match status" value="1"/>
</dbReference>
<reference evidence="3 4" key="1">
    <citation type="submission" date="2018-06" db="EMBL/GenBank/DDBJ databases">
        <authorList>
            <consortium name="Pathogen Informatics"/>
            <person name="Doyle S."/>
        </authorList>
    </citation>
    <scope>NUCLEOTIDE SEQUENCE [LARGE SCALE GENOMIC DNA]</scope>
    <source>
        <strain evidence="3 4">NCTC10719</strain>
    </source>
</reference>
<feature type="transmembrane region" description="Helical" evidence="1">
    <location>
        <begin position="252"/>
        <end position="271"/>
    </location>
</feature>
<proteinExistence type="predicted"/>
<organism evidence="3 4">
    <name type="scientific">Clostridium perfringens</name>
    <dbReference type="NCBI Taxonomy" id="1502"/>
    <lineage>
        <taxon>Bacteria</taxon>
        <taxon>Bacillati</taxon>
        <taxon>Bacillota</taxon>
        <taxon>Clostridia</taxon>
        <taxon>Eubacteriales</taxon>
        <taxon>Clostridiaceae</taxon>
        <taxon>Clostridium</taxon>
    </lineage>
</organism>
<sequence>MDMFDHILSSRNKMKPIFKVSLYFLIVLVLSIVGPMFVTPVLYKIGLVPPLVLMVIHIIFFIVPAIIYIIVTKSNYKKVFSFKKPKGKDVFFSILIAALALPIMTFFSYTSSFFYTNDVALVLDQMRAYPLWLMILVVGVTPAITEEITIRGIALSGFEFKSKNVAAIMTGIMFGILHLNAHQFLYATAMGIILAYVVRATGSIFLSMLIHFLINSWNLIQQRIVSQGITTEDLVHSMDSIKNIPMELKIGVFFYYLIFAIVAAFLISYLIRKMEKRNFDITLDELDVATRVSYKEERVINVPFIISVIVFIVYTFFIMKG</sequence>
<keyword evidence="3" id="KW-0645">Protease</keyword>
<feature type="transmembrane region" description="Helical" evidence="1">
    <location>
        <begin position="20"/>
        <end position="38"/>
    </location>
</feature>
<feature type="transmembrane region" description="Helical" evidence="1">
    <location>
        <begin position="90"/>
        <end position="109"/>
    </location>
</feature>
<keyword evidence="1" id="KW-0812">Transmembrane</keyword>